<sequence>MYVALAVLWVLLVCWLLLLSLCAAGGKEGGGAACGAMRGTSPALSCDSAEDIYNLLCAVQAQANADEEEVKTRRLCITNHERETDRAQEEARDLSEQHARACDELKGKRLRVEEQRLRHAGAVEHLSRTKQEVAEVMGALFECELPVHSAVEKGTPQEILSPAVLRSTTASLKQKIRVAMEQQRRRVKSCSALPPQQHTRRIRPMKRATTRVTPSLCAFAVSRCQLQHRRHFPPTTLQLAPNSQAKGEICFRRCVRGEKWSHLTILNWKCTRRRIHHHLLPPLYCRGRSLLIWRRKRLPLTVY</sequence>
<dbReference type="Proteomes" id="UP000283634">
    <property type="component" value="Unassembled WGS sequence"/>
</dbReference>
<name>A0A422MUC3_TRYRA</name>
<dbReference type="EMBL" id="MKGL01000640">
    <property type="protein sequence ID" value="RNE96806.1"/>
    <property type="molecule type" value="Genomic_DNA"/>
</dbReference>
<gene>
    <name evidence="3" type="ORF">TraAM80_09622</name>
</gene>
<comment type="caution">
    <text evidence="3">The sequence shown here is derived from an EMBL/GenBank/DDBJ whole genome shotgun (WGS) entry which is preliminary data.</text>
</comment>
<protein>
    <submittedName>
        <fullName evidence="3">Uncharacterized protein</fullName>
    </submittedName>
</protein>
<dbReference type="OrthoDB" id="252028at2759"/>
<feature type="coiled-coil region" evidence="1">
    <location>
        <begin position="77"/>
        <end position="104"/>
    </location>
</feature>
<feature type="chain" id="PRO_5019298789" evidence="2">
    <location>
        <begin position="25"/>
        <end position="303"/>
    </location>
</feature>
<dbReference type="RefSeq" id="XP_029233838.1">
    <property type="nucleotide sequence ID" value="XM_029386292.1"/>
</dbReference>
<organism evidence="3 4">
    <name type="scientific">Trypanosoma rangeli</name>
    <dbReference type="NCBI Taxonomy" id="5698"/>
    <lineage>
        <taxon>Eukaryota</taxon>
        <taxon>Discoba</taxon>
        <taxon>Euglenozoa</taxon>
        <taxon>Kinetoplastea</taxon>
        <taxon>Metakinetoplastina</taxon>
        <taxon>Trypanosomatida</taxon>
        <taxon>Trypanosomatidae</taxon>
        <taxon>Trypanosoma</taxon>
        <taxon>Herpetosoma</taxon>
    </lineage>
</organism>
<evidence type="ECO:0000256" key="1">
    <source>
        <dbReference type="SAM" id="Coils"/>
    </source>
</evidence>
<evidence type="ECO:0000256" key="2">
    <source>
        <dbReference type="SAM" id="SignalP"/>
    </source>
</evidence>
<dbReference type="VEuPathDB" id="TriTrypDB:TRSC58_01177"/>
<reference evidence="3 4" key="1">
    <citation type="journal article" date="2018" name="BMC Genomics">
        <title>Genomic comparison of Trypanosoma conorhini and Trypanosoma rangeli to Trypanosoma cruzi strains of high and low virulence.</title>
        <authorList>
            <person name="Bradwell K.R."/>
            <person name="Koparde V.N."/>
            <person name="Matveyev A.V."/>
            <person name="Serrano M.G."/>
            <person name="Alves J.M."/>
            <person name="Parikh H."/>
            <person name="Huang B."/>
            <person name="Lee V."/>
            <person name="Espinosa-Alvarez O."/>
            <person name="Ortiz P.A."/>
            <person name="Costa-Martins A.G."/>
            <person name="Teixeira M.M."/>
            <person name="Buck G.A."/>
        </authorList>
    </citation>
    <scope>NUCLEOTIDE SEQUENCE [LARGE SCALE GENOMIC DNA]</scope>
    <source>
        <strain evidence="3 4">AM80</strain>
    </source>
</reference>
<dbReference type="GeneID" id="40333555"/>
<keyword evidence="2" id="KW-0732">Signal</keyword>
<evidence type="ECO:0000313" key="3">
    <source>
        <dbReference type="EMBL" id="RNE96806.1"/>
    </source>
</evidence>
<evidence type="ECO:0000313" key="4">
    <source>
        <dbReference type="Proteomes" id="UP000283634"/>
    </source>
</evidence>
<accession>A0A422MUC3</accession>
<dbReference type="AlphaFoldDB" id="A0A422MUC3"/>
<feature type="signal peptide" evidence="2">
    <location>
        <begin position="1"/>
        <end position="24"/>
    </location>
</feature>
<keyword evidence="4" id="KW-1185">Reference proteome</keyword>
<proteinExistence type="predicted"/>
<keyword evidence="1" id="KW-0175">Coiled coil</keyword>